<evidence type="ECO:0000256" key="3">
    <source>
        <dbReference type="ARBA" id="ARBA00022692"/>
    </source>
</evidence>
<feature type="transmembrane region" description="Helical" evidence="6">
    <location>
        <begin position="117"/>
        <end position="135"/>
    </location>
</feature>
<evidence type="ECO:0000256" key="4">
    <source>
        <dbReference type="ARBA" id="ARBA00022989"/>
    </source>
</evidence>
<dbReference type="InterPro" id="IPR037185">
    <property type="entry name" value="EmrE-like"/>
</dbReference>
<dbReference type="EMBL" id="JACGXL010000002">
    <property type="protein sequence ID" value="MBA8887271.1"/>
    <property type="molecule type" value="Genomic_DNA"/>
</dbReference>
<reference evidence="8 9" key="1">
    <citation type="submission" date="2020-07" db="EMBL/GenBank/DDBJ databases">
        <title>Genomic Encyclopedia of Type Strains, Phase IV (KMG-V): Genome sequencing to study the core and pangenomes of soil and plant-associated prokaryotes.</title>
        <authorList>
            <person name="Whitman W."/>
        </authorList>
    </citation>
    <scope>NUCLEOTIDE SEQUENCE [LARGE SCALE GENOMIC DNA]</scope>
    <source>
        <strain evidence="8 9">RH2WT43</strain>
    </source>
</reference>
<evidence type="ECO:0000256" key="2">
    <source>
        <dbReference type="ARBA" id="ARBA00022475"/>
    </source>
</evidence>
<name>A0A839F4Z8_9GAMM</name>
<feature type="transmembrane region" description="Helical" evidence="6">
    <location>
        <begin position="226"/>
        <end position="248"/>
    </location>
</feature>
<protein>
    <submittedName>
        <fullName evidence="8">Drug/metabolite transporter (DMT)-like permease</fullName>
    </submittedName>
</protein>
<dbReference type="Proteomes" id="UP000550401">
    <property type="component" value="Unassembled WGS sequence"/>
</dbReference>
<comment type="caution">
    <text evidence="8">The sequence shown here is derived from an EMBL/GenBank/DDBJ whole genome shotgun (WGS) entry which is preliminary data.</text>
</comment>
<dbReference type="Pfam" id="PF00892">
    <property type="entry name" value="EamA"/>
    <property type="match status" value="2"/>
</dbReference>
<dbReference type="PANTHER" id="PTHR32322">
    <property type="entry name" value="INNER MEMBRANE TRANSPORTER"/>
    <property type="match status" value="1"/>
</dbReference>
<feature type="transmembrane region" description="Helical" evidence="6">
    <location>
        <begin position="286"/>
        <end position="304"/>
    </location>
</feature>
<dbReference type="InterPro" id="IPR000620">
    <property type="entry name" value="EamA_dom"/>
</dbReference>
<feature type="transmembrane region" description="Helical" evidence="6">
    <location>
        <begin position="197"/>
        <end position="220"/>
    </location>
</feature>
<dbReference type="PANTHER" id="PTHR32322:SF18">
    <property type="entry name" value="S-ADENOSYLMETHIONINE_S-ADENOSYLHOMOCYSTEINE TRANSPORTER"/>
    <property type="match status" value="1"/>
</dbReference>
<dbReference type="AlphaFoldDB" id="A0A839F4Z8"/>
<keyword evidence="9" id="KW-1185">Reference proteome</keyword>
<feature type="transmembrane region" description="Helical" evidence="6">
    <location>
        <begin position="57"/>
        <end position="75"/>
    </location>
</feature>
<keyword evidence="3 6" id="KW-0812">Transmembrane</keyword>
<feature type="transmembrane region" description="Helical" evidence="6">
    <location>
        <begin position="260"/>
        <end position="280"/>
    </location>
</feature>
<dbReference type="RefSeq" id="WP_310735178.1">
    <property type="nucleotide sequence ID" value="NZ_JACGXL010000002.1"/>
</dbReference>
<feature type="transmembrane region" description="Helical" evidence="6">
    <location>
        <begin position="142"/>
        <end position="160"/>
    </location>
</feature>
<proteinExistence type="predicted"/>
<evidence type="ECO:0000313" key="8">
    <source>
        <dbReference type="EMBL" id="MBA8887271.1"/>
    </source>
</evidence>
<keyword evidence="4 6" id="KW-1133">Transmembrane helix</keyword>
<sequence>MDTYHTQPAARATRTTVTDVSSSRRPALVALALLTLIWSYNWIVMKQALRYSGPFEFSALRYVLGSGVLFAALLLRGESLRPPPLWPTTLIGLAQTTGFQLFVQSALLVGGAGKTALLAYTMPFWVVLIGWLALGEKPTRRLWLGLAVAGGGLVLVLEPWHGLGNAGSSALALAGGVCWAIGVVASKRLFQRGGTSALSLTAWQMLIGTLVVGVIALLVPERPIEWTNWFIGALVYNALLASGLAWLMWSYVVARLPANVAGLSSLVIPVAGIAFAWLLLGEVPTPIEGAGIALIAAALALVNLRRAG</sequence>
<dbReference type="InterPro" id="IPR050638">
    <property type="entry name" value="AA-Vitamin_Transporters"/>
</dbReference>
<evidence type="ECO:0000313" key="9">
    <source>
        <dbReference type="Proteomes" id="UP000550401"/>
    </source>
</evidence>
<dbReference type="GO" id="GO:0005886">
    <property type="term" value="C:plasma membrane"/>
    <property type="evidence" value="ECO:0007669"/>
    <property type="project" value="UniProtKB-SubCell"/>
</dbReference>
<evidence type="ECO:0000259" key="7">
    <source>
        <dbReference type="Pfam" id="PF00892"/>
    </source>
</evidence>
<feature type="transmembrane region" description="Helical" evidence="6">
    <location>
        <begin position="27"/>
        <end position="45"/>
    </location>
</feature>
<accession>A0A839F4Z8</accession>
<dbReference type="SUPFAM" id="SSF103481">
    <property type="entry name" value="Multidrug resistance efflux transporter EmrE"/>
    <property type="match status" value="2"/>
</dbReference>
<keyword evidence="5 6" id="KW-0472">Membrane</keyword>
<evidence type="ECO:0000256" key="6">
    <source>
        <dbReference type="SAM" id="Phobius"/>
    </source>
</evidence>
<comment type="subcellular location">
    <subcellularLocation>
        <location evidence="1">Cell membrane</location>
        <topology evidence="1">Multi-pass membrane protein</topology>
    </subcellularLocation>
</comment>
<keyword evidence="2" id="KW-1003">Cell membrane</keyword>
<gene>
    <name evidence="8" type="ORF">FHW12_001485</name>
</gene>
<dbReference type="Gene3D" id="1.10.3730.20">
    <property type="match status" value="1"/>
</dbReference>
<feature type="domain" description="EamA" evidence="7">
    <location>
        <begin position="28"/>
        <end position="157"/>
    </location>
</feature>
<evidence type="ECO:0000256" key="1">
    <source>
        <dbReference type="ARBA" id="ARBA00004651"/>
    </source>
</evidence>
<feature type="domain" description="EamA" evidence="7">
    <location>
        <begin position="171"/>
        <end position="303"/>
    </location>
</feature>
<feature type="transmembrane region" description="Helical" evidence="6">
    <location>
        <begin position="166"/>
        <end position="185"/>
    </location>
</feature>
<organism evidence="8 9">
    <name type="scientific">Dokdonella fugitiva</name>
    <dbReference type="NCBI Taxonomy" id="328517"/>
    <lineage>
        <taxon>Bacteria</taxon>
        <taxon>Pseudomonadati</taxon>
        <taxon>Pseudomonadota</taxon>
        <taxon>Gammaproteobacteria</taxon>
        <taxon>Lysobacterales</taxon>
        <taxon>Rhodanobacteraceae</taxon>
        <taxon>Dokdonella</taxon>
    </lineage>
</organism>
<evidence type="ECO:0000256" key="5">
    <source>
        <dbReference type="ARBA" id="ARBA00023136"/>
    </source>
</evidence>